<dbReference type="Proteomes" id="UP000799779">
    <property type="component" value="Unassembled WGS sequence"/>
</dbReference>
<organism evidence="1 2">
    <name type="scientific">Amniculicola lignicola CBS 123094</name>
    <dbReference type="NCBI Taxonomy" id="1392246"/>
    <lineage>
        <taxon>Eukaryota</taxon>
        <taxon>Fungi</taxon>
        <taxon>Dikarya</taxon>
        <taxon>Ascomycota</taxon>
        <taxon>Pezizomycotina</taxon>
        <taxon>Dothideomycetes</taxon>
        <taxon>Pleosporomycetidae</taxon>
        <taxon>Pleosporales</taxon>
        <taxon>Amniculicolaceae</taxon>
        <taxon>Amniculicola</taxon>
    </lineage>
</organism>
<proteinExistence type="predicted"/>
<dbReference type="AlphaFoldDB" id="A0A6A5VSI0"/>
<reference evidence="1" key="1">
    <citation type="journal article" date="2020" name="Stud. Mycol.">
        <title>101 Dothideomycetes genomes: a test case for predicting lifestyles and emergence of pathogens.</title>
        <authorList>
            <person name="Haridas S."/>
            <person name="Albert R."/>
            <person name="Binder M."/>
            <person name="Bloem J."/>
            <person name="Labutti K."/>
            <person name="Salamov A."/>
            <person name="Andreopoulos B."/>
            <person name="Baker S."/>
            <person name="Barry K."/>
            <person name="Bills G."/>
            <person name="Bluhm B."/>
            <person name="Cannon C."/>
            <person name="Castanera R."/>
            <person name="Culley D."/>
            <person name="Daum C."/>
            <person name="Ezra D."/>
            <person name="Gonzalez J."/>
            <person name="Henrissat B."/>
            <person name="Kuo A."/>
            <person name="Liang C."/>
            <person name="Lipzen A."/>
            <person name="Lutzoni F."/>
            <person name="Magnuson J."/>
            <person name="Mondo S."/>
            <person name="Nolan M."/>
            <person name="Ohm R."/>
            <person name="Pangilinan J."/>
            <person name="Park H.-J."/>
            <person name="Ramirez L."/>
            <person name="Alfaro M."/>
            <person name="Sun H."/>
            <person name="Tritt A."/>
            <person name="Yoshinaga Y."/>
            <person name="Zwiers L.-H."/>
            <person name="Turgeon B."/>
            <person name="Goodwin S."/>
            <person name="Spatafora J."/>
            <person name="Crous P."/>
            <person name="Grigoriev I."/>
        </authorList>
    </citation>
    <scope>NUCLEOTIDE SEQUENCE</scope>
    <source>
        <strain evidence="1">CBS 123094</strain>
    </source>
</reference>
<feature type="non-terminal residue" evidence="1">
    <location>
        <position position="279"/>
    </location>
</feature>
<dbReference type="EMBL" id="ML977799">
    <property type="protein sequence ID" value="KAF1992782.1"/>
    <property type="molecule type" value="Genomic_DNA"/>
</dbReference>
<keyword evidence="2" id="KW-1185">Reference proteome</keyword>
<accession>A0A6A5VSI0</accession>
<evidence type="ECO:0000313" key="1">
    <source>
        <dbReference type="EMBL" id="KAF1992782.1"/>
    </source>
</evidence>
<gene>
    <name evidence="1" type="ORF">P154DRAFT_478573</name>
</gene>
<dbReference type="OrthoDB" id="5355161at2759"/>
<name>A0A6A5VSI0_9PLEO</name>
<sequence length="279" mass="31580">MVNHLPMPLPPNFKIQDLKDFVQLIESWLTIWVATGTNAFIHSHLYEQSFPSCLQIAFATYSAYINRKPAACEIILRSVNDQATALVSDLDQIRGSNDSVKALAYIHSLFVYQMIGLFDGDIRSRHLAEGRIPVLAELLDHTLKNASAMLKQDIGMYGHTFSLAYFLGPTELLWRSWVISESLRRTWLVIQGISASYDGLKQGWAPCNGDVMFTTREGLWSANTASLWAKMCTDQDVRFVGRTHAECLFMVAPEEVDEFAKFMLESIFGKERSSNWLAE</sequence>
<protein>
    <recommendedName>
        <fullName evidence="3">Transcription factor domain-containing protein</fullName>
    </recommendedName>
</protein>
<evidence type="ECO:0008006" key="3">
    <source>
        <dbReference type="Google" id="ProtNLM"/>
    </source>
</evidence>
<evidence type="ECO:0000313" key="2">
    <source>
        <dbReference type="Proteomes" id="UP000799779"/>
    </source>
</evidence>